<organism evidence="3">
    <name type="scientific">Amphimedon queenslandica</name>
    <name type="common">Sponge</name>
    <dbReference type="NCBI Taxonomy" id="400682"/>
    <lineage>
        <taxon>Eukaryota</taxon>
        <taxon>Metazoa</taxon>
        <taxon>Porifera</taxon>
        <taxon>Demospongiae</taxon>
        <taxon>Heteroscleromorpha</taxon>
        <taxon>Haplosclerida</taxon>
        <taxon>Niphatidae</taxon>
        <taxon>Amphimedon</taxon>
    </lineage>
</organism>
<dbReference type="Gene3D" id="3.30.160.60">
    <property type="entry name" value="Classic Zinc Finger"/>
    <property type="match status" value="1"/>
</dbReference>
<accession>A0A1X7U067</accession>
<dbReference type="PANTHER" id="PTHR25462">
    <property type="entry name" value="BONUS, ISOFORM C-RELATED"/>
    <property type="match status" value="1"/>
</dbReference>
<feature type="domain" description="B box-type" evidence="2">
    <location>
        <begin position="1"/>
        <end position="29"/>
    </location>
</feature>
<dbReference type="InParanoid" id="A0A1X7U067"/>
<reference evidence="3" key="1">
    <citation type="submission" date="2017-05" db="UniProtKB">
        <authorList>
            <consortium name="EnsemblMetazoa"/>
        </authorList>
    </citation>
    <scope>IDENTIFICATION</scope>
</reference>
<dbReference type="SUPFAM" id="SSF57845">
    <property type="entry name" value="B-box zinc-binding domain"/>
    <property type="match status" value="1"/>
</dbReference>
<dbReference type="InterPro" id="IPR047153">
    <property type="entry name" value="TRIM45/56/19-like"/>
</dbReference>
<dbReference type="PANTHER" id="PTHR25462:SF296">
    <property type="entry name" value="MEIOTIC P26, ISOFORM F"/>
    <property type="match status" value="1"/>
</dbReference>
<evidence type="ECO:0000256" key="1">
    <source>
        <dbReference type="PROSITE-ProRule" id="PRU00024"/>
    </source>
</evidence>
<dbReference type="GO" id="GO:0008270">
    <property type="term" value="F:zinc ion binding"/>
    <property type="evidence" value="ECO:0007669"/>
    <property type="project" value="UniProtKB-KW"/>
</dbReference>
<dbReference type="InterPro" id="IPR000315">
    <property type="entry name" value="Znf_B-box"/>
</dbReference>
<keyword evidence="1" id="KW-0479">Metal-binding</keyword>
<evidence type="ECO:0000313" key="3">
    <source>
        <dbReference type="EnsemblMetazoa" id="Aqu2.1.20975_001"/>
    </source>
</evidence>
<sequence>MELYCETCDVVICCDCTVRTHKDHEYDFVSASYTKYCQELEGSLNPVKGEIEGLKKVLSALAEREGAIRERGGVIEEIHQMVEEMIAVLRQSVTDAKLKVLSEQTKSAEMTLSLPFGVFLRTGSSQQVLRSKRQIMERVSEFTAGINVEELHPKEKADFLLSKDIKSLNHIGDIIIPSQYRVNKIDRITPAGNAVSFSLSMEAPDSSLLSVPLSSLRCSLVPVGKSDQPIHTTVTTTSTDPGVYRIQCNPSSRGKT</sequence>
<name>A0A1X7U067_AMPQE</name>
<keyword evidence="1" id="KW-0862">Zinc</keyword>
<dbReference type="PROSITE" id="PS50119">
    <property type="entry name" value="ZF_BBOX"/>
    <property type="match status" value="1"/>
</dbReference>
<dbReference type="EnsemblMetazoa" id="Aqu2.1.20975_001">
    <property type="protein sequence ID" value="Aqu2.1.20975_001"/>
    <property type="gene ID" value="Aqu2.1.20975"/>
</dbReference>
<keyword evidence="1" id="KW-0863">Zinc-finger</keyword>
<evidence type="ECO:0000259" key="2">
    <source>
        <dbReference type="PROSITE" id="PS50119"/>
    </source>
</evidence>
<dbReference type="AlphaFoldDB" id="A0A1X7U067"/>
<proteinExistence type="predicted"/>
<protein>
    <recommendedName>
        <fullName evidence="2">B box-type domain-containing protein</fullName>
    </recommendedName>
</protein>